<comment type="similarity">
    <text evidence="1">In the C-terminal section; belongs to the flavoprotein pyridine nucleotide cytochrome reductase family.</text>
</comment>
<feature type="domain" description="Globin" evidence="11">
    <location>
        <begin position="1"/>
        <end position="137"/>
    </location>
</feature>
<evidence type="ECO:0000256" key="6">
    <source>
        <dbReference type="ARBA" id="ARBA00023004"/>
    </source>
</evidence>
<keyword evidence="3 10" id="KW-0349">Heme</keyword>
<dbReference type="EMBL" id="FNIX01000004">
    <property type="protein sequence ID" value="SDO92293.1"/>
    <property type="molecule type" value="Genomic_DNA"/>
</dbReference>
<gene>
    <name evidence="13" type="ORF">SAMN05421507_104417</name>
</gene>
<name>A0A1H0NHX4_9PSEU</name>
<dbReference type="GO" id="GO:0046210">
    <property type="term" value="P:nitric oxide catabolic process"/>
    <property type="evidence" value="ECO:0007669"/>
    <property type="project" value="TreeGrafter"/>
</dbReference>
<evidence type="ECO:0000313" key="13">
    <source>
        <dbReference type="EMBL" id="SDO92293.1"/>
    </source>
</evidence>
<evidence type="ECO:0000259" key="12">
    <source>
        <dbReference type="PROSITE" id="PS51384"/>
    </source>
</evidence>
<evidence type="ECO:0000256" key="5">
    <source>
        <dbReference type="ARBA" id="ARBA00022723"/>
    </source>
</evidence>
<keyword evidence="13" id="KW-0560">Oxidoreductase</keyword>
<dbReference type="STRING" id="641025.SAMN05421507_104417"/>
<dbReference type="InterPro" id="IPR017938">
    <property type="entry name" value="Riboflavin_synthase-like_b-brl"/>
</dbReference>
<dbReference type="PRINTS" id="PR00410">
    <property type="entry name" value="PHEHYDRXLASE"/>
</dbReference>
<reference evidence="14" key="1">
    <citation type="submission" date="2016-10" db="EMBL/GenBank/DDBJ databases">
        <authorList>
            <person name="Varghese N."/>
            <person name="Submissions S."/>
        </authorList>
    </citation>
    <scope>NUCLEOTIDE SEQUENCE [LARGE SCALE GENOMIC DNA]</scope>
    <source>
        <strain evidence="14">CGMCC 4.6609</strain>
    </source>
</reference>
<dbReference type="Pfam" id="PF00042">
    <property type="entry name" value="Globin"/>
    <property type="match status" value="1"/>
</dbReference>
<protein>
    <recommendedName>
        <fullName evidence="2">nitric oxide dioxygenase</fullName>
        <ecNumber evidence="2">1.14.12.17</ecNumber>
    </recommendedName>
</protein>
<dbReference type="SUPFAM" id="SSF52343">
    <property type="entry name" value="Ferredoxin reductase-like, C-terminal NADP-linked domain"/>
    <property type="match status" value="1"/>
</dbReference>
<dbReference type="Proteomes" id="UP000199691">
    <property type="component" value="Unassembled WGS sequence"/>
</dbReference>
<evidence type="ECO:0000256" key="3">
    <source>
        <dbReference type="ARBA" id="ARBA00022617"/>
    </source>
</evidence>
<accession>A0A1H0NHX4</accession>
<dbReference type="CDD" id="cd06184">
    <property type="entry name" value="flavohem_like_fad_nad_binding"/>
    <property type="match status" value="1"/>
</dbReference>
<keyword evidence="7" id="KW-0520">NAD</keyword>
<dbReference type="InterPro" id="IPR017927">
    <property type="entry name" value="FAD-bd_FR_type"/>
</dbReference>
<dbReference type="InterPro" id="IPR001433">
    <property type="entry name" value="OxRdtase_FAD/NAD-bd"/>
</dbReference>
<dbReference type="InterPro" id="IPR009050">
    <property type="entry name" value="Globin-like_sf"/>
</dbReference>
<sequence length="375" mass="40239">MLSPKSAELVEATLPAVGAAIGEISELFYTRMFDEHPILLRHLFNRGNQANGTQAQALAGSVAVFASGLLEGKQPDAMLRRIAHKHVSVGVTSGQYAVVHKHLMGAIAEVLDVTPEIAAAWSEVYWLMADTLIGLERFLPRGQEDHRVIARFQETDDVVTFVVRPVNGPVPPTKPGQYVSVHVPLPGGIRQIRQYSLSGRTDDALQFSVKRDGEVSNHLHDHAPVGSTVRLSRPAGDVTLQPGDGPVLLASAGIGCTPMIAMLADLAATGSQRKVIAVHGDRDQFSHPFRAELGQLVAKLEDGQAHVFYEEPVGQWPAERTGFVDLSSVPVPAGTTAYLCGPVPFLRAVRAQLLEAGVTDIHYEVFGPDVVVSAG</sequence>
<dbReference type="InterPro" id="IPR039261">
    <property type="entry name" value="FNR_nucleotide-bd"/>
</dbReference>
<dbReference type="PANTHER" id="PTHR43396:SF3">
    <property type="entry name" value="FLAVOHEMOPROTEIN"/>
    <property type="match status" value="1"/>
</dbReference>
<evidence type="ECO:0000313" key="14">
    <source>
        <dbReference type="Proteomes" id="UP000199691"/>
    </source>
</evidence>
<dbReference type="GO" id="GO:0020037">
    <property type="term" value="F:heme binding"/>
    <property type="evidence" value="ECO:0007669"/>
    <property type="project" value="InterPro"/>
</dbReference>
<dbReference type="GO" id="GO:0071500">
    <property type="term" value="P:cellular response to nitrosative stress"/>
    <property type="evidence" value="ECO:0007669"/>
    <property type="project" value="TreeGrafter"/>
</dbReference>
<comment type="catalytic activity">
    <reaction evidence="8">
        <text>2 nitric oxide + NADH + 2 O2 = 2 nitrate + NAD(+) + H(+)</text>
        <dbReference type="Rhea" id="RHEA:19469"/>
        <dbReference type="ChEBI" id="CHEBI:15378"/>
        <dbReference type="ChEBI" id="CHEBI:15379"/>
        <dbReference type="ChEBI" id="CHEBI:16480"/>
        <dbReference type="ChEBI" id="CHEBI:17632"/>
        <dbReference type="ChEBI" id="CHEBI:57540"/>
        <dbReference type="ChEBI" id="CHEBI:57945"/>
        <dbReference type="EC" id="1.14.12.17"/>
    </reaction>
</comment>
<evidence type="ECO:0000256" key="10">
    <source>
        <dbReference type="RuleBase" id="RU000356"/>
    </source>
</evidence>
<evidence type="ECO:0000256" key="1">
    <source>
        <dbReference type="ARBA" id="ARBA00006401"/>
    </source>
</evidence>
<keyword evidence="5" id="KW-0479">Metal-binding</keyword>
<dbReference type="GO" id="GO:0071949">
    <property type="term" value="F:FAD binding"/>
    <property type="evidence" value="ECO:0007669"/>
    <property type="project" value="TreeGrafter"/>
</dbReference>
<organism evidence="13 14">
    <name type="scientific">Lentzea jiangxiensis</name>
    <dbReference type="NCBI Taxonomy" id="641025"/>
    <lineage>
        <taxon>Bacteria</taxon>
        <taxon>Bacillati</taxon>
        <taxon>Actinomycetota</taxon>
        <taxon>Actinomycetes</taxon>
        <taxon>Pseudonocardiales</taxon>
        <taxon>Pseudonocardiaceae</taxon>
        <taxon>Lentzea</taxon>
    </lineage>
</organism>
<keyword evidence="10" id="KW-0813">Transport</keyword>
<dbReference type="PROSITE" id="PS51384">
    <property type="entry name" value="FAD_FR"/>
    <property type="match status" value="1"/>
</dbReference>
<evidence type="ECO:0000256" key="9">
    <source>
        <dbReference type="ARBA" id="ARBA00049433"/>
    </source>
</evidence>
<dbReference type="PANTHER" id="PTHR43396">
    <property type="entry name" value="FLAVOHEMOPROTEIN"/>
    <property type="match status" value="1"/>
</dbReference>
<dbReference type="AlphaFoldDB" id="A0A1H0NHX4"/>
<dbReference type="Gene3D" id="2.40.30.10">
    <property type="entry name" value="Translation factors"/>
    <property type="match status" value="1"/>
</dbReference>
<dbReference type="Gene3D" id="1.10.490.10">
    <property type="entry name" value="Globins"/>
    <property type="match status" value="1"/>
</dbReference>
<dbReference type="InterPro" id="IPR000971">
    <property type="entry name" value="Globin"/>
</dbReference>
<dbReference type="Gene3D" id="3.40.50.80">
    <property type="entry name" value="Nucleotide-binding domain of ferredoxin-NADP reductase (FNR) module"/>
    <property type="match status" value="1"/>
</dbReference>
<feature type="domain" description="FAD-binding FR-type" evidence="12">
    <location>
        <begin position="141"/>
        <end position="241"/>
    </location>
</feature>
<evidence type="ECO:0000256" key="4">
    <source>
        <dbReference type="ARBA" id="ARBA00022621"/>
    </source>
</evidence>
<evidence type="ECO:0000256" key="7">
    <source>
        <dbReference type="ARBA" id="ARBA00023027"/>
    </source>
</evidence>
<keyword evidence="4 10" id="KW-0561">Oxygen transport</keyword>
<dbReference type="SUPFAM" id="SSF46458">
    <property type="entry name" value="Globin-like"/>
    <property type="match status" value="1"/>
</dbReference>
<keyword evidence="6" id="KW-0408">Iron</keyword>
<evidence type="ECO:0000256" key="2">
    <source>
        <dbReference type="ARBA" id="ARBA00012229"/>
    </source>
</evidence>
<evidence type="ECO:0000259" key="11">
    <source>
        <dbReference type="PROSITE" id="PS01033"/>
    </source>
</evidence>
<evidence type="ECO:0000256" key="8">
    <source>
        <dbReference type="ARBA" id="ARBA00048649"/>
    </source>
</evidence>
<dbReference type="SUPFAM" id="SSF63380">
    <property type="entry name" value="Riboflavin synthase domain-like"/>
    <property type="match status" value="1"/>
</dbReference>
<dbReference type="GO" id="GO:0008941">
    <property type="term" value="F:nitric oxide dioxygenase NAD(P)H activity"/>
    <property type="evidence" value="ECO:0007669"/>
    <property type="project" value="UniProtKB-EC"/>
</dbReference>
<dbReference type="GO" id="GO:0019825">
    <property type="term" value="F:oxygen binding"/>
    <property type="evidence" value="ECO:0007669"/>
    <property type="project" value="InterPro"/>
</dbReference>
<keyword evidence="14" id="KW-1185">Reference proteome</keyword>
<dbReference type="EC" id="1.14.12.17" evidence="2"/>
<dbReference type="GO" id="GO:0046872">
    <property type="term" value="F:metal ion binding"/>
    <property type="evidence" value="ECO:0007669"/>
    <property type="project" value="UniProtKB-KW"/>
</dbReference>
<dbReference type="Pfam" id="PF00175">
    <property type="entry name" value="NAD_binding_1"/>
    <property type="match status" value="1"/>
</dbReference>
<keyword evidence="13" id="KW-0223">Dioxygenase</keyword>
<comment type="similarity">
    <text evidence="10">Belongs to the globin family.</text>
</comment>
<dbReference type="OrthoDB" id="9801223at2"/>
<dbReference type="InterPro" id="IPR012292">
    <property type="entry name" value="Globin/Proto"/>
</dbReference>
<proteinExistence type="inferred from homology"/>
<dbReference type="RefSeq" id="WP_090097598.1">
    <property type="nucleotide sequence ID" value="NZ_FNIX01000004.1"/>
</dbReference>
<dbReference type="PROSITE" id="PS01033">
    <property type="entry name" value="GLOBIN"/>
    <property type="match status" value="1"/>
</dbReference>
<dbReference type="GO" id="GO:0005344">
    <property type="term" value="F:oxygen carrier activity"/>
    <property type="evidence" value="ECO:0007669"/>
    <property type="project" value="UniProtKB-KW"/>
</dbReference>
<comment type="catalytic activity">
    <reaction evidence="9">
        <text>2 nitric oxide + NADPH + 2 O2 = 2 nitrate + NADP(+) + H(+)</text>
        <dbReference type="Rhea" id="RHEA:19465"/>
        <dbReference type="ChEBI" id="CHEBI:15378"/>
        <dbReference type="ChEBI" id="CHEBI:15379"/>
        <dbReference type="ChEBI" id="CHEBI:16480"/>
        <dbReference type="ChEBI" id="CHEBI:17632"/>
        <dbReference type="ChEBI" id="CHEBI:57783"/>
        <dbReference type="ChEBI" id="CHEBI:58349"/>
        <dbReference type="EC" id="1.14.12.17"/>
    </reaction>
</comment>